<evidence type="ECO:0000313" key="6">
    <source>
        <dbReference type="EMBL" id="ABV01943.1"/>
    </source>
</evidence>
<comment type="subcellular location">
    <subcellularLocation>
        <location evidence="1">Secreted</location>
    </subcellularLocation>
</comment>
<dbReference type="SUPFAM" id="SSF54403">
    <property type="entry name" value="Cystatin/monellin"/>
    <property type="match status" value="1"/>
</dbReference>
<dbReference type="Pfam" id="PF00666">
    <property type="entry name" value="Cathelicidins"/>
    <property type="match status" value="1"/>
</dbReference>
<evidence type="ECO:0000256" key="4">
    <source>
        <dbReference type="ARBA" id="ARBA00023157"/>
    </source>
</evidence>
<dbReference type="PANTHER" id="PTHR10206">
    <property type="entry name" value="CATHELICIDIN"/>
    <property type="match status" value="1"/>
</dbReference>
<protein>
    <submittedName>
        <fullName evidence="6">Cathelicidin 7</fullName>
    </submittedName>
</protein>
<dbReference type="GO" id="GO:0045087">
    <property type="term" value="P:innate immune response"/>
    <property type="evidence" value="ECO:0007669"/>
    <property type="project" value="TreeGrafter"/>
</dbReference>
<evidence type="ECO:0000256" key="5">
    <source>
        <dbReference type="SAM" id="SignalP"/>
    </source>
</evidence>
<dbReference type="InterPro" id="IPR046350">
    <property type="entry name" value="Cystatin_sf"/>
</dbReference>
<name>B1NLP3_NOTEU</name>
<keyword evidence="5" id="KW-0732">Signal</keyword>
<feature type="signal peptide" evidence="5">
    <location>
        <begin position="1"/>
        <end position="33"/>
    </location>
</feature>
<sequence length="169" mass="19244">ARALSTKRMRDSTMQVLLLVLGLLRLMTSLACAQDQPYQDVLNRFIQEYNTKSESESLFRLSVLNLPPEESNDPAVPLLKFTIRETVCPKTEHRNADECDFKKNGLVKQCIGTIDLDSPNPSVDISCDRPAKVKRGLWESLKRKVTKLGDDIRNTLRNFKIKFPVPRQG</sequence>
<reference evidence="6" key="1">
    <citation type="submission" date="2007-05" db="EMBL/GenBank/DDBJ databases">
        <authorList>
            <person name="Nicholas K."/>
            <person name="Leferve C."/>
        </authorList>
    </citation>
    <scope>NUCLEOTIDE SEQUENCE</scope>
    <source>
        <tissue evidence="6">Mammary gland</tissue>
    </source>
</reference>
<keyword evidence="4" id="KW-1015">Disulfide bond</keyword>
<comment type="similarity">
    <text evidence="2">Belongs to the cathelicidin family.</text>
</comment>
<accession>B1NLP3</accession>
<keyword evidence="3" id="KW-0964">Secreted</keyword>
<dbReference type="EMBL" id="EF624487">
    <property type="protein sequence ID" value="ABV01943.1"/>
    <property type="molecule type" value="mRNA"/>
</dbReference>
<dbReference type="GO" id="GO:0005615">
    <property type="term" value="C:extracellular space"/>
    <property type="evidence" value="ECO:0007669"/>
    <property type="project" value="TreeGrafter"/>
</dbReference>
<dbReference type="PANTHER" id="PTHR10206:SF2">
    <property type="entry name" value="CATHELICIDIN ANTIMICROBIAL PEPTIDE"/>
    <property type="match status" value="1"/>
</dbReference>
<dbReference type="AlphaFoldDB" id="B1NLP3"/>
<organism evidence="6">
    <name type="scientific">Notamacropus eugenii</name>
    <name type="common">Tammar wallaby</name>
    <name type="synonym">Macropus eugenii</name>
    <dbReference type="NCBI Taxonomy" id="9315"/>
    <lineage>
        <taxon>Eukaryota</taxon>
        <taxon>Metazoa</taxon>
        <taxon>Chordata</taxon>
        <taxon>Craniata</taxon>
        <taxon>Vertebrata</taxon>
        <taxon>Euteleostomi</taxon>
        <taxon>Mammalia</taxon>
        <taxon>Metatheria</taxon>
        <taxon>Diprotodontia</taxon>
        <taxon>Macropodidae</taxon>
        <taxon>Notamacropus</taxon>
    </lineage>
</organism>
<evidence type="ECO:0000256" key="1">
    <source>
        <dbReference type="ARBA" id="ARBA00004613"/>
    </source>
</evidence>
<dbReference type="FunFam" id="3.10.450.10:FF:000003">
    <property type="entry name" value="Cathelicidin antimicrobial peptide"/>
    <property type="match status" value="1"/>
</dbReference>
<dbReference type="InterPro" id="IPR001894">
    <property type="entry name" value="Cathelicidin-like"/>
</dbReference>
<proteinExistence type="evidence at transcript level"/>
<dbReference type="GO" id="GO:0061844">
    <property type="term" value="P:antimicrobial humoral immune response mediated by antimicrobial peptide"/>
    <property type="evidence" value="ECO:0007669"/>
    <property type="project" value="TreeGrafter"/>
</dbReference>
<feature type="non-terminal residue" evidence="6">
    <location>
        <position position="1"/>
    </location>
</feature>
<feature type="chain" id="PRO_5002769335" evidence="5">
    <location>
        <begin position="34"/>
        <end position="169"/>
    </location>
</feature>
<dbReference type="GO" id="GO:0050829">
    <property type="term" value="P:defense response to Gram-negative bacterium"/>
    <property type="evidence" value="ECO:0007669"/>
    <property type="project" value="TreeGrafter"/>
</dbReference>
<dbReference type="GO" id="GO:0001530">
    <property type="term" value="F:lipopolysaccharide binding"/>
    <property type="evidence" value="ECO:0007669"/>
    <property type="project" value="TreeGrafter"/>
</dbReference>
<reference evidence="6" key="2">
    <citation type="journal article" date="2008" name="Comp. Biochem. Physiol. B, Biochem. Mol. Biol.">
        <title>Identification, characterization and expression of cathelicidin in the pouch young of tammar wallaby (Macropus eugenii).</title>
        <authorList>
            <person name="Daly K.A."/>
            <person name="Digby M.R."/>
            <person name="Lefevre C."/>
            <person name="Nicholas K.R."/>
            <person name="Deane E.M."/>
            <person name="Williamson P."/>
        </authorList>
    </citation>
    <scope>NUCLEOTIDE SEQUENCE</scope>
    <source>
        <tissue evidence="6">Mammary gland</tissue>
    </source>
</reference>
<dbReference type="Gene3D" id="3.10.450.10">
    <property type="match status" value="1"/>
</dbReference>
<dbReference type="GO" id="GO:0050830">
    <property type="term" value="P:defense response to Gram-positive bacterium"/>
    <property type="evidence" value="ECO:0007669"/>
    <property type="project" value="TreeGrafter"/>
</dbReference>
<evidence type="ECO:0000256" key="3">
    <source>
        <dbReference type="ARBA" id="ARBA00022525"/>
    </source>
</evidence>
<evidence type="ECO:0000256" key="2">
    <source>
        <dbReference type="ARBA" id="ARBA00005320"/>
    </source>
</evidence>